<keyword evidence="3" id="KW-0802">TPR repeat</keyword>
<evidence type="ECO:0000259" key="6">
    <source>
        <dbReference type="PROSITE" id="PS50076"/>
    </source>
</evidence>
<proteinExistence type="predicted"/>
<evidence type="ECO:0000313" key="7">
    <source>
        <dbReference type="EMBL" id="MBO1515270.1"/>
    </source>
</evidence>
<feature type="domain" description="J" evidence="6">
    <location>
        <begin position="2"/>
        <end position="73"/>
    </location>
</feature>
<feature type="transmembrane region" description="Helical" evidence="5">
    <location>
        <begin position="448"/>
        <end position="465"/>
    </location>
</feature>
<keyword evidence="5" id="KW-0472">Membrane</keyword>
<evidence type="ECO:0000256" key="4">
    <source>
        <dbReference type="ARBA" id="ARBA00023016"/>
    </source>
</evidence>
<keyword evidence="1" id="KW-0235">DNA replication</keyword>
<evidence type="ECO:0000256" key="2">
    <source>
        <dbReference type="ARBA" id="ARBA00022737"/>
    </source>
</evidence>
<dbReference type="EMBL" id="JAGDEL010000034">
    <property type="protein sequence ID" value="MBO1515270.1"/>
    <property type="molecule type" value="Genomic_DNA"/>
</dbReference>
<comment type="caution">
    <text evidence="7">The sequence shown here is derived from an EMBL/GenBank/DDBJ whole genome shotgun (WGS) entry which is preliminary data.</text>
</comment>
<evidence type="ECO:0000256" key="1">
    <source>
        <dbReference type="ARBA" id="ARBA00022705"/>
    </source>
</evidence>
<dbReference type="PANTHER" id="PTHR44943">
    <property type="entry name" value="CELLULOSE SYNTHASE OPERON PROTEIN C"/>
    <property type="match status" value="1"/>
</dbReference>
<sequence length="500" mass="59169">MTSWELLGIEPTDNPSIIKKAYAKKLKVYHPEDDPEGYQRLREAYDMIMKHQKEIGRKKKQAAEGQNNIDKYMDNILIHEENVIQSDTDELINPSTFVAVDHFAESFHKKEAMVDEFMRKVETLYYDFPSRIVIDNWAELLNSDVIWNLELKRKLSFSLLDFFVEHHYLPKNIWRLLENSFQWRDEIQASVRAFQDQVSDTFFDYYKKQLDDSPGFDYHILLEAEDINYDSFLHYREEAIDALSTNKLTKAEECMKKALDIFPNDLGLLRMYGDIIFRTNRFEAASQAFNRNLQLNLKDIEARIYLATILHKTKQLDESIEQCEKILSMKPEHLDTLILQGKNYFRKGDLNRSREIFKQIQEIEQYDLEVETYLARIHSIMYNESSSQRAKNKRPPIKLIKRDLMGCSIVTKLTAYLFYLIRIRVIILFVLAAIVWNSLGNMLDFHPIVSSFLIPIVLIMGDMQLDSLQGLQVMLCVFLWYIILFFMIKEAIRIHRAVRY</sequence>
<feature type="transmembrane region" description="Helical" evidence="5">
    <location>
        <begin position="471"/>
        <end position="488"/>
    </location>
</feature>
<dbReference type="InterPro" id="IPR036869">
    <property type="entry name" value="J_dom_sf"/>
</dbReference>
<keyword evidence="2" id="KW-0677">Repeat</keyword>
<protein>
    <recommendedName>
        <fullName evidence="6">J domain-containing protein</fullName>
    </recommendedName>
</protein>
<dbReference type="SUPFAM" id="SSF46565">
    <property type="entry name" value="Chaperone J-domain"/>
    <property type="match status" value="1"/>
</dbReference>
<name>A0ABS3NAT5_9BACI</name>
<organism evidence="7 8">
    <name type="scientific">Metabacillus bambusae</name>
    <dbReference type="NCBI Taxonomy" id="2795218"/>
    <lineage>
        <taxon>Bacteria</taxon>
        <taxon>Bacillati</taxon>
        <taxon>Bacillota</taxon>
        <taxon>Bacilli</taxon>
        <taxon>Bacillales</taxon>
        <taxon>Bacillaceae</taxon>
        <taxon>Metabacillus</taxon>
    </lineage>
</organism>
<reference evidence="7 8" key="1">
    <citation type="submission" date="2021-03" db="EMBL/GenBank/DDBJ databases">
        <title>Whole genome sequence of Metabacillus bambusae BG109.</title>
        <authorList>
            <person name="Jeong J.W."/>
        </authorList>
    </citation>
    <scope>NUCLEOTIDE SEQUENCE [LARGE SCALE GENOMIC DNA]</scope>
    <source>
        <strain evidence="7 8">BG109</strain>
    </source>
</reference>
<dbReference type="Pfam" id="PF13181">
    <property type="entry name" value="TPR_8"/>
    <property type="match status" value="1"/>
</dbReference>
<keyword evidence="4" id="KW-0346">Stress response</keyword>
<dbReference type="InterPro" id="IPR001623">
    <property type="entry name" value="DnaJ_domain"/>
</dbReference>
<evidence type="ECO:0000256" key="5">
    <source>
        <dbReference type="SAM" id="Phobius"/>
    </source>
</evidence>
<dbReference type="InterPro" id="IPR011990">
    <property type="entry name" value="TPR-like_helical_dom_sf"/>
</dbReference>
<gene>
    <name evidence="7" type="ORF">I7822_27010</name>
</gene>
<dbReference type="SMART" id="SM00028">
    <property type="entry name" value="TPR"/>
    <property type="match status" value="3"/>
</dbReference>
<evidence type="ECO:0000256" key="3">
    <source>
        <dbReference type="ARBA" id="ARBA00022803"/>
    </source>
</evidence>
<feature type="transmembrane region" description="Helical" evidence="5">
    <location>
        <begin position="416"/>
        <end position="436"/>
    </location>
</feature>
<dbReference type="InterPro" id="IPR019734">
    <property type="entry name" value="TPR_rpt"/>
</dbReference>
<dbReference type="Gene3D" id="1.25.40.10">
    <property type="entry name" value="Tetratricopeptide repeat domain"/>
    <property type="match status" value="1"/>
</dbReference>
<keyword evidence="5" id="KW-1133">Transmembrane helix</keyword>
<keyword evidence="5" id="KW-0812">Transmembrane</keyword>
<dbReference type="PANTHER" id="PTHR44943:SF8">
    <property type="entry name" value="TPR REPEAT-CONTAINING PROTEIN MJ0263"/>
    <property type="match status" value="1"/>
</dbReference>
<dbReference type="PROSITE" id="PS50076">
    <property type="entry name" value="DNAJ_2"/>
    <property type="match status" value="1"/>
</dbReference>
<dbReference type="SUPFAM" id="SSF48452">
    <property type="entry name" value="TPR-like"/>
    <property type="match status" value="1"/>
</dbReference>
<dbReference type="CDD" id="cd06257">
    <property type="entry name" value="DnaJ"/>
    <property type="match status" value="1"/>
</dbReference>
<dbReference type="SMART" id="SM00271">
    <property type="entry name" value="DnaJ"/>
    <property type="match status" value="1"/>
</dbReference>
<accession>A0ABS3NAT5</accession>
<keyword evidence="8" id="KW-1185">Reference proteome</keyword>
<dbReference type="Proteomes" id="UP000663981">
    <property type="component" value="Unassembled WGS sequence"/>
</dbReference>
<dbReference type="Gene3D" id="1.10.287.110">
    <property type="entry name" value="DnaJ domain"/>
    <property type="match status" value="1"/>
</dbReference>
<dbReference type="InterPro" id="IPR051685">
    <property type="entry name" value="Ycf3/AcsC/BcsC/TPR_MFPF"/>
</dbReference>
<evidence type="ECO:0000313" key="8">
    <source>
        <dbReference type="Proteomes" id="UP000663981"/>
    </source>
</evidence>
<dbReference type="RefSeq" id="WP_207982155.1">
    <property type="nucleotide sequence ID" value="NZ_JAGDEL010000034.1"/>
</dbReference>